<keyword evidence="2" id="KW-1185">Reference proteome</keyword>
<proteinExistence type="predicted"/>
<dbReference type="AlphaFoldDB" id="A0A0D2CAT6"/>
<dbReference type="RefSeq" id="XP_016248399.1">
    <property type="nucleotide sequence ID" value="XM_016394980.1"/>
</dbReference>
<accession>A0A0D2CAT6</accession>
<dbReference type="GeneID" id="27347059"/>
<evidence type="ECO:0000313" key="1">
    <source>
        <dbReference type="EMBL" id="KIW28183.1"/>
    </source>
</evidence>
<reference evidence="1 2" key="1">
    <citation type="submission" date="2015-01" db="EMBL/GenBank/DDBJ databases">
        <title>The Genome Sequence of Cladophialophora immunda CBS83496.</title>
        <authorList>
            <consortium name="The Broad Institute Genomics Platform"/>
            <person name="Cuomo C."/>
            <person name="de Hoog S."/>
            <person name="Gorbushina A."/>
            <person name="Stielow B."/>
            <person name="Teixiera M."/>
            <person name="Abouelleil A."/>
            <person name="Chapman S.B."/>
            <person name="Priest M."/>
            <person name="Young S.K."/>
            <person name="Wortman J."/>
            <person name="Nusbaum C."/>
            <person name="Birren B."/>
        </authorList>
    </citation>
    <scope>NUCLEOTIDE SEQUENCE [LARGE SCALE GENOMIC DNA]</scope>
    <source>
        <strain evidence="1 2">CBS 83496</strain>
    </source>
</reference>
<evidence type="ECO:0000313" key="2">
    <source>
        <dbReference type="Proteomes" id="UP000054466"/>
    </source>
</evidence>
<gene>
    <name evidence="1" type="ORF">PV07_07865</name>
</gene>
<name>A0A0D2CAT6_9EURO</name>
<dbReference type="VEuPathDB" id="FungiDB:PV07_07865"/>
<dbReference type="HOGENOM" id="CLU_1970304_0_0_1"/>
<organism evidence="1 2">
    <name type="scientific">Cladophialophora immunda</name>
    <dbReference type="NCBI Taxonomy" id="569365"/>
    <lineage>
        <taxon>Eukaryota</taxon>
        <taxon>Fungi</taxon>
        <taxon>Dikarya</taxon>
        <taxon>Ascomycota</taxon>
        <taxon>Pezizomycotina</taxon>
        <taxon>Eurotiomycetes</taxon>
        <taxon>Chaetothyriomycetidae</taxon>
        <taxon>Chaetothyriales</taxon>
        <taxon>Herpotrichiellaceae</taxon>
        <taxon>Cladophialophora</taxon>
    </lineage>
</organism>
<sequence length="127" mass="14267">MRPQTQSTVLHRFERRRDTLAAHKRRLPAADRPWRLALVTLLLLTPRDTIFCWWDRLTETGDSLVLTMSKTSYSRLTLTGGTAVAAVAAAAAGRQPFHSGGTEMEQFFEQSSNFGRASSRTSEQLDQ</sequence>
<protein>
    <submittedName>
        <fullName evidence="1">Uncharacterized protein</fullName>
    </submittedName>
</protein>
<dbReference type="Proteomes" id="UP000054466">
    <property type="component" value="Unassembled WGS sequence"/>
</dbReference>
<dbReference type="EMBL" id="KN847043">
    <property type="protein sequence ID" value="KIW28183.1"/>
    <property type="molecule type" value="Genomic_DNA"/>
</dbReference>